<keyword evidence="1" id="KW-0175">Coiled coil</keyword>
<feature type="region of interest" description="Disordered" evidence="2">
    <location>
        <begin position="234"/>
        <end position="261"/>
    </location>
</feature>
<sequence length="879" mass="97955">MSGKLDKALYGLKQVSKACNEPNYSVSFIIQSKSALGNDASTASIAKINPGNSAPSDFVPQQYGTILAARQIKEETSSIIKLEDLSKLVSHVQPSIKDQDSPEDDPVIVVHDSDEDKDDKVHTTENIETEDTLVPKSLSPSSLPTNLRDIPSKLNELAREVKGLIKQVHELEIELPGDLKEIPTKLDDFIKNVASVQAKLKTLDALPSLLLYVIQDLNKFAEVLNFASSKAVDQSVSSAGQADTMPTEEEKNTNQATISQPFQIRAEKNTEKENLNNQQPKPAPPHAITIIPPVMPSKDVEEVSTESESDDETTHVPASMVKSYKKKELKKFDFVTESGEHVHLTKEQIGIQKKIEEEAKAEAARREGEIRKEELIDLLGPEVVNKYYNDKLQYDRYYDDMLNRRQKSRITNCGILTRKGLITLKVYKEDNTSEIILEFKASDLHLAFACDLSLLWCQLIEIMPPRMRTRCAGRRVAKSREGGTGEGVGKGGKGRGPRRGNDERVDELNSKGNDQGKIKRYVYGLAPQIHRMVAVTEPKTMHKAVQISYTLIDEAVRNGSIKKVEKRGNVGERSKDKNGRNDNKRTRNGNAFAIAANLTYTPRITKRGRDTEIPQSSGPTKKVGDEAVYTKEDDIVVRVPTTAASLEAEPKSEVHIFRSGEDSMEHQDDLIDFIPPRPHDSPLSGGHTPGSDEGRTKIYELMNILYLIVKQGSCLETFQGCSRLGDQKDVNAVEPVSTAGDAVNTASVIPDVSAASPSTSCLKKKPQFKREQRITRGKAAEQEAKDAALIEQIEDVQARIDADVLLAEKLQQEEREQFTINEQARMLVDLIAERNSEQQAKSSKKRSRADHVKESVKKQKLEKNDAEIRNLELVWIKFQ</sequence>
<dbReference type="AlphaFoldDB" id="A0A6L2MWT1"/>
<dbReference type="EMBL" id="BKCJ010007677">
    <property type="protein sequence ID" value="GEU78458.1"/>
    <property type="molecule type" value="Genomic_DNA"/>
</dbReference>
<proteinExistence type="predicted"/>
<evidence type="ECO:0000256" key="2">
    <source>
        <dbReference type="SAM" id="MobiDB-lite"/>
    </source>
</evidence>
<evidence type="ECO:0000256" key="1">
    <source>
        <dbReference type="SAM" id="Coils"/>
    </source>
</evidence>
<feature type="compositionally biased region" description="Basic and acidic residues" evidence="2">
    <location>
        <begin position="563"/>
        <end position="585"/>
    </location>
</feature>
<feature type="region of interest" description="Disordered" evidence="2">
    <location>
        <begin position="298"/>
        <end position="317"/>
    </location>
</feature>
<feature type="compositionally biased region" description="Basic and acidic residues" evidence="2">
    <location>
        <begin position="849"/>
        <end position="860"/>
    </location>
</feature>
<feature type="region of interest" description="Disordered" evidence="2">
    <location>
        <begin position="473"/>
        <end position="513"/>
    </location>
</feature>
<feature type="region of interest" description="Disordered" evidence="2">
    <location>
        <begin position="563"/>
        <end position="589"/>
    </location>
</feature>
<organism evidence="3">
    <name type="scientific">Tanacetum cinerariifolium</name>
    <name type="common">Dalmatian daisy</name>
    <name type="synonym">Chrysanthemum cinerariifolium</name>
    <dbReference type="NCBI Taxonomy" id="118510"/>
    <lineage>
        <taxon>Eukaryota</taxon>
        <taxon>Viridiplantae</taxon>
        <taxon>Streptophyta</taxon>
        <taxon>Embryophyta</taxon>
        <taxon>Tracheophyta</taxon>
        <taxon>Spermatophyta</taxon>
        <taxon>Magnoliopsida</taxon>
        <taxon>eudicotyledons</taxon>
        <taxon>Gunneridae</taxon>
        <taxon>Pentapetalae</taxon>
        <taxon>asterids</taxon>
        <taxon>campanulids</taxon>
        <taxon>Asterales</taxon>
        <taxon>Asteraceae</taxon>
        <taxon>Asteroideae</taxon>
        <taxon>Anthemideae</taxon>
        <taxon>Anthemidinae</taxon>
        <taxon>Tanacetum</taxon>
    </lineage>
</organism>
<feature type="coiled-coil region" evidence="1">
    <location>
        <begin position="779"/>
        <end position="813"/>
    </location>
</feature>
<feature type="region of interest" description="Disordered" evidence="2">
    <location>
        <begin position="836"/>
        <end position="860"/>
    </location>
</feature>
<protein>
    <submittedName>
        <fullName evidence="3">Uncharacterized protein</fullName>
    </submittedName>
</protein>
<feature type="compositionally biased region" description="Acidic residues" evidence="2">
    <location>
        <begin position="302"/>
        <end position="311"/>
    </location>
</feature>
<evidence type="ECO:0000313" key="3">
    <source>
        <dbReference type="EMBL" id="GEU78458.1"/>
    </source>
</evidence>
<gene>
    <name evidence="3" type="ORF">Tci_050436</name>
</gene>
<accession>A0A6L2MWT1</accession>
<name>A0A6L2MWT1_TANCI</name>
<feature type="compositionally biased region" description="Basic and acidic residues" evidence="2">
    <location>
        <begin position="499"/>
        <end position="513"/>
    </location>
</feature>
<reference evidence="3" key="1">
    <citation type="journal article" date="2019" name="Sci. Rep.">
        <title>Draft genome of Tanacetum cinerariifolium, the natural source of mosquito coil.</title>
        <authorList>
            <person name="Yamashiro T."/>
            <person name="Shiraishi A."/>
            <person name="Satake H."/>
            <person name="Nakayama K."/>
        </authorList>
    </citation>
    <scope>NUCLEOTIDE SEQUENCE</scope>
</reference>
<comment type="caution">
    <text evidence="3">The sequence shown here is derived from an EMBL/GenBank/DDBJ whole genome shotgun (WGS) entry which is preliminary data.</text>
</comment>